<reference evidence="3" key="1">
    <citation type="journal article" date="2023" name="Mol. Phylogenet. Evol.">
        <title>Genome-scale phylogeny and comparative genomics of the fungal order Sordariales.</title>
        <authorList>
            <person name="Hensen N."/>
            <person name="Bonometti L."/>
            <person name="Westerberg I."/>
            <person name="Brannstrom I.O."/>
            <person name="Guillou S."/>
            <person name="Cros-Aarteil S."/>
            <person name="Calhoun S."/>
            <person name="Haridas S."/>
            <person name="Kuo A."/>
            <person name="Mondo S."/>
            <person name="Pangilinan J."/>
            <person name="Riley R."/>
            <person name="LaButti K."/>
            <person name="Andreopoulos B."/>
            <person name="Lipzen A."/>
            <person name="Chen C."/>
            <person name="Yan M."/>
            <person name="Daum C."/>
            <person name="Ng V."/>
            <person name="Clum A."/>
            <person name="Steindorff A."/>
            <person name="Ohm R.A."/>
            <person name="Martin F."/>
            <person name="Silar P."/>
            <person name="Natvig D.O."/>
            <person name="Lalanne C."/>
            <person name="Gautier V."/>
            <person name="Ament-Velasquez S.L."/>
            <person name="Kruys A."/>
            <person name="Hutchinson M.I."/>
            <person name="Powell A.J."/>
            <person name="Barry K."/>
            <person name="Miller A.N."/>
            <person name="Grigoriev I.V."/>
            <person name="Debuchy R."/>
            <person name="Gladieux P."/>
            <person name="Hiltunen Thoren M."/>
            <person name="Johannesson H."/>
        </authorList>
    </citation>
    <scope>NUCLEOTIDE SEQUENCE</scope>
    <source>
        <strain evidence="3">CBS 626.80</strain>
    </source>
</reference>
<feature type="region of interest" description="Disordered" evidence="1">
    <location>
        <begin position="65"/>
        <end position="88"/>
    </location>
</feature>
<feature type="compositionally biased region" description="Low complexity" evidence="1">
    <location>
        <begin position="71"/>
        <end position="80"/>
    </location>
</feature>
<feature type="transmembrane region" description="Helical" evidence="2">
    <location>
        <begin position="21"/>
        <end position="42"/>
    </location>
</feature>
<protein>
    <submittedName>
        <fullName evidence="3">Uncharacterized protein</fullName>
    </submittedName>
</protein>
<dbReference type="Proteomes" id="UP001303222">
    <property type="component" value="Unassembled WGS sequence"/>
</dbReference>
<organism evidence="3 4">
    <name type="scientific">Pseudoneurospora amorphoporcata</name>
    <dbReference type="NCBI Taxonomy" id="241081"/>
    <lineage>
        <taxon>Eukaryota</taxon>
        <taxon>Fungi</taxon>
        <taxon>Dikarya</taxon>
        <taxon>Ascomycota</taxon>
        <taxon>Pezizomycotina</taxon>
        <taxon>Sordariomycetes</taxon>
        <taxon>Sordariomycetidae</taxon>
        <taxon>Sordariales</taxon>
        <taxon>Sordariaceae</taxon>
        <taxon>Pseudoneurospora</taxon>
    </lineage>
</organism>
<name>A0AAN6NYZ8_9PEZI</name>
<comment type="caution">
    <text evidence="3">The sequence shown here is derived from an EMBL/GenBank/DDBJ whole genome shotgun (WGS) entry which is preliminary data.</text>
</comment>
<keyword evidence="2" id="KW-0472">Membrane</keyword>
<evidence type="ECO:0000313" key="4">
    <source>
        <dbReference type="Proteomes" id="UP001303222"/>
    </source>
</evidence>
<evidence type="ECO:0000256" key="2">
    <source>
        <dbReference type="SAM" id="Phobius"/>
    </source>
</evidence>
<proteinExistence type="predicted"/>
<evidence type="ECO:0000313" key="3">
    <source>
        <dbReference type="EMBL" id="KAK3953591.1"/>
    </source>
</evidence>
<sequence length="88" mass="9580">MPSLHPIEIRFFPRLPRISPWSILCGLLFSALLSTSLSSYFFPFLLRPAAPDNVRGDIIETSVARDPNWNSTASPTSPGTTSPPAPPS</sequence>
<keyword evidence="4" id="KW-1185">Reference proteome</keyword>
<gene>
    <name evidence="3" type="ORF">QBC32DRAFT_387389</name>
</gene>
<dbReference type="AlphaFoldDB" id="A0AAN6NYZ8"/>
<evidence type="ECO:0000256" key="1">
    <source>
        <dbReference type="SAM" id="MobiDB-lite"/>
    </source>
</evidence>
<keyword evidence="2" id="KW-1133">Transmembrane helix</keyword>
<dbReference type="EMBL" id="MU859103">
    <property type="protein sequence ID" value="KAK3953591.1"/>
    <property type="molecule type" value="Genomic_DNA"/>
</dbReference>
<accession>A0AAN6NYZ8</accession>
<keyword evidence="2" id="KW-0812">Transmembrane</keyword>
<reference evidence="3" key="2">
    <citation type="submission" date="2023-06" db="EMBL/GenBank/DDBJ databases">
        <authorList>
            <consortium name="Lawrence Berkeley National Laboratory"/>
            <person name="Mondo S.J."/>
            <person name="Hensen N."/>
            <person name="Bonometti L."/>
            <person name="Westerberg I."/>
            <person name="Brannstrom I.O."/>
            <person name="Guillou S."/>
            <person name="Cros-Aarteil S."/>
            <person name="Calhoun S."/>
            <person name="Haridas S."/>
            <person name="Kuo A."/>
            <person name="Pangilinan J."/>
            <person name="Riley R."/>
            <person name="Labutti K."/>
            <person name="Andreopoulos B."/>
            <person name="Lipzen A."/>
            <person name="Chen C."/>
            <person name="Yanf M."/>
            <person name="Daum C."/>
            <person name="Ng V."/>
            <person name="Clum A."/>
            <person name="Steindorff A."/>
            <person name="Ohm R."/>
            <person name="Martin F."/>
            <person name="Silar P."/>
            <person name="Natvig D."/>
            <person name="Lalanne C."/>
            <person name="Gautier V."/>
            <person name="Ament-Velasquez S.L."/>
            <person name="Kruys A."/>
            <person name="Hutchinson M.I."/>
            <person name="Powell A.J."/>
            <person name="Barry K."/>
            <person name="Miller A.N."/>
            <person name="Grigoriev I.V."/>
            <person name="Debuchy R."/>
            <person name="Gladieux P."/>
            <person name="Thoren M.H."/>
            <person name="Johannesson H."/>
        </authorList>
    </citation>
    <scope>NUCLEOTIDE SEQUENCE</scope>
    <source>
        <strain evidence="3">CBS 626.80</strain>
    </source>
</reference>